<name>A0A383ALK8_9ZZZZ</name>
<dbReference type="PANTHER" id="PTHR33991:SF1">
    <property type="entry name" value="DNA REPAIR PROTEIN RECO"/>
    <property type="match status" value="1"/>
</dbReference>
<organism evidence="1">
    <name type="scientific">marine metagenome</name>
    <dbReference type="NCBI Taxonomy" id="408172"/>
    <lineage>
        <taxon>unclassified sequences</taxon>
        <taxon>metagenomes</taxon>
        <taxon>ecological metagenomes</taxon>
    </lineage>
</organism>
<evidence type="ECO:0000313" key="1">
    <source>
        <dbReference type="EMBL" id="SVE08085.1"/>
    </source>
</evidence>
<evidence type="ECO:0008006" key="2">
    <source>
        <dbReference type="Google" id="ProtNLM"/>
    </source>
</evidence>
<dbReference type="InterPro" id="IPR003717">
    <property type="entry name" value="RecO"/>
</dbReference>
<reference evidence="1" key="1">
    <citation type="submission" date="2018-05" db="EMBL/GenBank/DDBJ databases">
        <authorList>
            <person name="Lanie J.A."/>
            <person name="Ng W.-L."/>
            <person name="Kazmierczak K.M."/>
            <person name="Andrzejewski T.M."/>
            <person name="Davidsen T.M."/>
            <person name="Wayne K.J."/>
            <person name="Tettelin H."/>
            <person name="Glass J.I."/>
            <person name="Rusch D."/>
            <person name="Podicherti R."/>
            <person name="Tsui H.-C.T."/>
            <person name="Winkler M.E."/>
        </authorList>
    </citation>
    <scope>NUCLEOTIDE SEQUENCE</scope>
</reference>
<dbReference type="InterPro" id="IPR037278">
    <property type="entry name" value="ARFGAP/RecO"/>
</dbReference>
<feature type="non-terminal residue" evidence="1">
    <location>
        <position position="1"/>
    </location>
</feature>
<dbReference type="Pfam" id="PF02565">
    <property type="entry name" value="RecO_C"/>
    <property type="match status" value="1"/>
</dbReference>
<accession>A0A383ALK8</accession>
<dbReference type="EMBL" id="UINC01192778">
    <property type="protein sequence ID" value="SVE08085.1"/>
    <property type="molecule type" value="Genomic_DNA"/>
</dbReference>
<dbReference type="PANTHER" id="PTHR33991">
    <property type="entry name" value="DNA REPAIR PROTEIN RECO"/>
    <property type="match status" value="1"/>
</dbReference>
<proteinExistence type="predicted"/>
<dbReference type="Gene3D" id="1.20.1440.120">
    <property type="entry name" value="Recombination protein O, C-terminal domain"/>
    <property type="match status" value="1"/>
</dbReference>
<dbReference type="GO" id="GO:0043590">
    <property type="term" value="C:bacterial nucleoid"/>
    <property type="evidence" value="ECO:0007669"/>
    <property type="project" value="TreeGrafter"/>
</dbReference>
<protein>
    <recommendedName>
        <fullName evidence="2">DNA repair protein RecO</fullName>
    </recommendedName>
</protein>
<dbReference type="InterPro" id="IPR042242">
    <property type="entry name" value="RecO_C"/>
</dbReference>
<dbReference type="GO" id="GO:0006310">
    <property type="term" value="P:DNA recombination"/>
    <property type="evidence" value="ECO:0007669"/>
    <property type="project" value="InterPro"/>
</dbReference>
<sequence>EALHRLQQNIPLADLLFSFEAKALRALGFFPRLRECGGCRSSITTSEAYFAPRDGGVICLRCRPRDQKRFLVRRAALESLVHFGEGDMPREPIKKWLVDALRTILDTVITYQLERTLRSSRFVRRALLESDKPSDNNNVTRVAPSLQKGV</sequence>
<dbReference type="GO" id="GO:0006302">
    <property type="term" value="P:double-strand break repair"/>
    <property type="evidence" value="ECO:0007669"/>
    <property type="project" value="TreeGrafter"/>
</dbReference>
<dbReference type="AlphaFoldDB" id="A0A383ALK8"/>
<gene>
    <name evidence="1" type="ORF">METZ01_LOCUS460939</name>
</gene>
<dbReference type="SUPFAM" id="SSF57863">
    <property type="entry name" value="ArfGap/RecO-like zinc finger"/>
    <property type="match status" value="1"/>
</dbReference>